<organism evidence="2 3">
    <name type="scientific">Lepraria neglecta</name>
    <dbReference type="NCBI Taxonomy" id="209136"/>
    <lineage>
        <taxon>Eukaryota</taxon>
        <taxon>Fungi</taxon>
        <taxon>Dikarya</taxon>
        <taxon>Ascomycota</taxon>
        <taxon>Pezizomycotina</taxon>
        <taxon>Lecanoromycetes</taxon>
        <taxon>OSLEUM clade</taxon>
        <taxon>Lecanoromycetidae</taxon>
        <taxon>Lecanorales</taxon>
        <taxon>Lecanorineae</taxon>
        <taxon>Stereocaulaceae</taxon>
        <taxon>Lepraria</taxon>
    </lineage>
</organism>
<protein>
    <submittedName>
        <fullName evidence="2">Uncharacterized protein</fullName>
    </submittedName>
</protein>
<sequence length="146" mass="15789">MLGSSASSTDLDARCEQVVLQFQNEAARSSRLLSKFDKEKKEVSSLSQELAMIGSGPEAQEAVIHAEATLAGCFVVEELGESYLSNDDSSEDGSSEDGSSGGYFSETETRLRADVGGYFVWLEHRLGETVLELLCLALFCMVTKVC</sequence>
<dbReference type="AlphaFoldDB" id="A0AAD9ZBM6"/>
<dbReference type="Proteomes" id="UP001276659">
    <property type="component" value="Unassembled WGS sequence"/>
</dbReference>
<keyword evidence="3" id="KW-1185">Reference proteome</keyword>
<name>A0AAD9ZBM6_9LECA</name>
<feature type="region of interest" description="Disordered" evidence="1">
    <location>
        <begin position="84"/>
        <end position="104"/>
    </location>
</feature>
<evidence type="ECO:0000256" key="1">
    <source>
        <dbReference type="SAM" id="MobiDB-lite"/>
    </source>
</evidence>
<comment type="caution">
    <text evidence="2">The sequence shown here is derived from an EMBL/GenBank/DDBJ whole genome shotgun (WGS) entry which is preliminary data.</text>
</comment>
<evidence type="ECO:0000313" key="3">
    <source>
        <dbReference type="Proteomes" id="UP001276659"/>
    </source>
</evidence>
<reference evidence="2" key="1">
    <citation type="submission" date="2022-11" db="EMBL/GenBank/DDBJ databases">
        <title>Chromosomal genome sequence assembly and mating type (MAT) locus characterization of the leprose asexual lichenized fungus Lepraria neglecta (Nyl.) Erichsen.</title>
        <authorList>
            <person name="Allen J.L."/>
            <person name="Pfeffer B."/>
        </authorList>
    </citation>
    <scope>NUCLEOTIDE SEQUENCE</scope>
    <source>
        <strain evidence="2">Allen 5258</strain>
    </source>
</reference>
<evidence type="ECO:0000313" key="2">
    <source>
        <dbReference type="EMBL" id="KAK3173138.1"/>
    </source>
</evidence>
<accession>A0AAD9ZBM6</accession>
<proteinExistence type="predicted"/>
<gene>
    <name evidence="2" type="ORF">OEA41_006467</name>
</gene>
<dbReference type="EMBL" id="JASNWA010000007">
    <property type="protein sequence ID" value="KAK3173138.1"/>
    <property type="molecule type" value="Genomic_DNA"/>
</dbReference>